<evidence type="ECO:0000256" key="1">
    <source>
        <dbReference type="SAM" id="MobiDB-lite"/>
    </source>
</evidence>
<accession>D4XA60</accession>
<evidence type="ECO:0000313" key="2">
    <source>
        <dbReference type="EMBL" id="EFF76325.1"/>
    </source>
</evidence>
<sequence length="55" mass="5675">MLQPSATSSLSYKGASQTSIHSAANQGAAESRYRSPSPPDQGVGITRAAIMPIDN</sequence>
<proteinExistence type="predicted"/>
<dbReference type="AlphaFoldDB" id="D4XA60"/>
<comment type="caution">
    <text evidence="2">The sequence shown here is derived from an EMBL/GenBank/DDBJ whole genome shotgun (WGS) entry which is preliminary data.</text>
</comment>
<organism evidence="2 3">
    <name type="scientific">Achromobacter piechaudii ATCC 43553</name>
    <dbReference type="NCBI Taxonomy" id="742159"/>
    <lineage>
        <taxon>Bacteria</taxon>
        <taxon>Pseudomonadati</taxon>
        <taxon>Pseudomonadota</taxon>
        <taxon>Betaproteobacteria</taxon>
        <taxon>Burkholderiales</taxon>
        <taxon>Alcaligenaceae</taxon>
        <taxon>Achromobacter</taxon>
    </lineage>
</organism>
<dbReference type="EMBL" id="ADMS01000052">
    <property type="protein sequence ID" value="EFF76325.1"/>
    <property type="molecule type" value="Genomic_DNA"/>
</dbReference>
<dbReference type="HOGENOM" id="CLU_3021234_0_0_4"/>
<evidence type="ECO:0000313" key="3">
    <source>
        <dbReference type="Proteomes" id="UP000004510"/>
    </source>
</evidence>
<dbReference type="Proteomes" id="UP000004510">
    <property type="component" value="Unassembled WGS sequence"/>
</dbReference>
<reference evidence="3" key="1">
    <citation type="submission" date="2010-03" db="EMBL/GenBank/DDBJ databases">
        <title>Complete sequence of Mobiluncus curtisii ATCC 43063.</title>
        <authorList>
            <person name="Muzny D."/>
            <person name="Qin X."/>
            <person name="Deng J."/>
            <person name="Jiang H."/>
            <person name="Liu Y."/>
            <person name="Qu J."/>
            <person name="Song X.-Z."/>
            <person name="Zhang L."/>
            <person name="Thornton R."/>
            <person name="Coyle M."/>
            <person name="Francisco L."/>
            <person name="Jackson L."/>
            <person name="Javaid M."/>
            <person name="Korchina V."/>
            <person name="Kovar C."/>
            <person name="Mata R."/>
            <person name="Mathew T."/>
            <person name="Ngo R."/>
            <person name="Nguyen L."/>
            <person name="Nguyen N."/>
            <person name="Okwuonu G."/>
            <person name="Ongeri F."/>
            <person name="Pham C."/>
            <person name="Simmons D."/>
            <person name="Wilczek-Boney K."/>
            <person name="Hale W."/>
            <person name="Jakkamsetti A."/>
            <person name="Pham P."/>
            <person name="Ruth R."/>
            <person name="San Lucas F."/>
            <person name="Warren J."/>
            <person name="Zhang J."/>
            <person name="Zhao Z."/>
            <person name="Zhou C."/>
            <person name="Zhu D."/>
            <person name="Lee S."/>
            <person name="Bess C."/>
            <person name="Blankenburg K."/>
            <person name="Forbes L."/>
            <person name="Fu Q."/>
            <person name="Gubbala S."/>
            <person name="Hirani K."/>
            <person name="Jayaseelan J.C."/>
            <person name="Lara F."/>
            <person name="Munidasa M."/>
            <person name="Palculict T."/>
            <person name="Patil S."/>
            <person name="Pu L.-L."/>
            <person name="Saada N."/>
            <person name="Tang L."/>
            <person name="Weissenberger G."/>
            <person name="Zhu Y."/>
            <person name="Hemphill L."/>
            <person name="Shang Y."/>
            <person name="Youmans B."/>
            <person name="Ayvaz T."/>
            <person name="Ross M."/>
            <person name="Santibanez J."/>
            <person name="Aqrawi P."/>
            <person name="Gross S."/>
            <person name="Joshi V."/>
            <person name="Fowler G."/>
            <person name="Nazareth L."/>
            <person name="Reid J."/>
            <person name="Worley K."/>
            <person name="Petrosino J."/>
            <person name="Highlander S."/>
            <person name="Gibbs R."/>
            <person name="Gibbs R."/>
        </authorList>
    </citation>
    <scope>NUCLEOTIDE SEQUENCE [LARGE SCALE GENOMIC DNA]</scope>
    <source>
        <strain evidence="3">ATCC 43553</strain>
    </source>
</reference>
<name>D4XA60_9BURK</name>
<protein>
    <submittedName>
        <fullName evidence="2">Uncharacterized protein</fullName>
    </submittedName>
</protein>
<feature type="region of interest" description="Disordered" evidence="1">
    <location>
        <begin position="1"/>
        <end position="55"/>
    </location>
</feature>
<feature type="compositionally biased region" description="Polar residues" evidence="1">
    <location>
        <begin position="1"/>
        <end position="25"/>
    </location>
</feature>
<gene>
    <name evidence="2" type="ORF">HMPREF0004_2357</name>
</gene>